<evidence type="ECO:0000313" key="2">
    <source>
        <dbReference type="EMBL" id="RZU66745.1"/>
    </source>
</evidence>
<dbReference type="Proteomes" id="UP000291483">
    <property type="component" value="Unassembled WGS sequence"/>
</dbReference>
<dbReference type="OrthoDB" id="9810174at2"/>
<comment type="caution">
    <text evidence="2">The sequence shown here is derived from an EMBL/GenBank/DDBJ whole genome shotgun (WGS) entry which is preliminary data.</text>
</comment>
<dbReference type="EMBL" id="SHLC01000001">
    <property type="protein sequence ID" value="RZU66745.1"/>
    <property type="molecule type" value="Genomic_DNA"/>
</dbReference>
<dbReference type="InterPro" id="IPR011083">
    <property type="entry name" value="Phage_tail_collar_dom"/>
</dbReference>
<gene>
    <name evidence="2" type="ORF">EV379_3111</name>
</gene>
<evidence type="ECO:0000259" key="1">
    <source>
        <dbReference type="Pfam" id="PF07484"/>
    </source>
</evidence>
<name>A0A4Q8ARL3_9MICO</name>
<reference evidence="2 3" key="1">
    <citation type="submission" date="2019-02" db="EMBL/GenBank/DDBJ databases">
        <title>Sequencing the genomes of 1000 actinobacteria strains.</title>
        <authorList>
            <person name="Klenk H.-P."/>
        </authorList>
    </citation>
    <scope>NUCLEOTIDE SEQUENCE [LARGE SCALE GENOMIC DNA]</scope>
    <source>
        <strain evidence="2 3">DSM 18319</strain>
    </source>
</reference>
<keyword evidence="3" id="KW-1185">Reference proteome</keyword>
<organism evidence="2 3">
    <name type="scientific">Microterricola gilva</name>
    <dbReference type="NCBI Taxonomy" id="393267"/>
    <lineage>
        <taxon>Bacteria</taxon>
        <taxon>Bacillati</taxon>
        <taxon>Actinomycetota</taxon>
        <taxon>Actinomycetes</taxon>
        <taxon>Micrococcales</taxon>
        <taxon>Microbacteriaceae</taxon>
        <taxon>Microterricola</taxon>
    </lineage>
</organism>
<dbReference type="Pfam" id="PF07484">
    <property type="entry name" value="Collar"/>
    <property type="match status" value="1"/>
</dbReference>
<proteinExistence type="predicted"/>
<feature type="domain" description="Phage tail collar" evidence="1">
    <location>
        <begin position="42"/>
        <end position="98"/>
    </location>
</feature>
<sequence length="195" mass="19679">MAFRDIEDRLRILESKNSAQALDLIALQGALSAATARGVPTGVVQEFAGTAAPAGWLLCQGQAVSRTTYAALFAAIGTAHGAGNGSSTFNVPDRRGRVGVGLDTAQTEFNTLGKTGGSKSHALTPAEGPVHSHSPAAIVDATILKWGAGSASGTGNAYLSSTGTGSNVTKTGDAGGGAAHNNLQPYVTENFIIRT</sequence>
<dbReference type="AlphaFoldDB" id="A0A4Q8ARL3"/>
<dbReference type="InterPro" id="IPR037053">
    <property type="entry name" value="Phage_tail_collar_dom_sf"/>
</dbReference>
<dbReference type="CDD" id="cd22641">
    <property type="entry name" value="C24-like"/>
    <property type="match status" value="1"/>
</dbReference>
<dbReference type="RefSeq" id="WP_130506897.1">
    <property type="nucleotide sequence ID" value="NZ_SHLC01000001.1"/>
</dbReference>
<accession>A0A4Q8ARL3</accession>
<dbReference type="Gene3D" id="3.90.1340.10">
    <property type="entry name" value="Phage tail collar domain"/>
    <property type="match status" value="1"/>
</dbReference>
<dbReference type="SUPFAM" id="SSF88874">
    <property type="entry name" value="Receptor-binding domain of short tail fibre protein gp12"/>
    <property type="match status" value="1"/>
</dbReference>
<protein>
    <submittedName>
        <fullName evidence="2">Microcystin-dependent protein</fullName>
    </submittedName>
</protein>
<evidence type="ECO:0000313" key="3">
    <source>
        <dbReference type="Proteomes" id="UP000291483"/>
    </source>
</evidence>